<sequence>MKERHHPDPDTKAFEGPEMEHAMSAIPDLQKTRVTKHSHTIEEDELPPGDQDIRQVEDPNRP</sequence>
<evidence type="ECO:0000313" key="3">
    <source>
        <dbReference type="Proteomes" id="UP001185012"/>
    </source>
</evidence>
<dbReference type="RefSeq" id="WP_309865463.1">
    <property type="nucleotide sequence ID" value="NZ_JAVDQG010000004.1"/>
</dbReference>
<organism evidence="2 3">
    <name type="scientific">Desmospora profundinema</name>
    <dbReference type="NCBI Taxonomy" id="1571184"/>
    <lineage>
        <taxon>Bacteria</taxon>
        <taxon>Bacillati</taxon>
        <taxon>Bacillota</taxon>
        <taxon>Bacilli</taxon>
        <taxon>Bacillales</taxon>
        <taxon>Thermoactinomycetaceae</taxon>
        <taxon>Desmospora</taxon>
    </lineage>
</organism>
<name>A0ABU1IMQ8_9BACL</name>
<gene>
    <name evidence="2" type="ORF">JOE21_002071</name>
</gene>
<proteinExistence type="predicted"/>
<feature type="compositionally biased region" description="Basic and acidic residues" evidence="1">
    <location>
        <begin position="51"/>
        <end position="62"/>
    </location>
</feature>
<reference evidence="2 3" key="1">
    <citation type="submission" date="2023-07" db="EMBL/GenBank/DDBJ databases">
        <title>Genomic Encyclopedia of Type Strains, Phase IV (KMG-IV): sequencing the most valuable type-strain genomes for metagenomic binning, comparative biology and taxonomic classification.</title>
        <authorList>
            <person name="Goeker M."/>
        </authorList>
    </citation>
    <scope>NUCLEOTIDE SEQUENCE [LARGE SCALE GENOMIC DNA]</scope>
    <source>
        <strain evidence="2 3">DSM 45903</strain>
    </source>
</reference>
<protein>
    <submittedName>
        <fullName evidence="2">Uncharacterized protein</fullName>
    </submittedName>
</protein>
<accession>A0ABU1IMQ8</accession>
<feature type="region of interest" description="Disordered" evidence="1">
    <location>
        <begin position="1"/>
        <end position="62"/>
    </location>
</feature>
<evidence type="ECO:0000313" key="2">
    <source>
        <dbReference type="EMBL" id="MDR6226065.1"/>
    </source>
</evidence>
<dbReference type="EMBL" id="JAVDQG010000004">
    <property type="protein sequence ID" value="MDR6226065.1"/>
    <property type="molecule type" value="Genomic_DNA"/>
</dbReference>
<keyword evidence="3" id="KW-1185">Reference proteome</keyword>
<evidence type="ECO:0000256" key="1">
    <source>
        <dbReference type="SAM" id="MobiDB-lite"/>
    </source>
</evidence>
<dbReference type="Proteomes" id="UP001185012">
    <property type="component" value="Unassembled WGS sequence"/>
</dbReference>
<comment type="caution">
    <text evidence="2">The sequence shown here is derived from an EMBL/GenBank/DDBJ whole genome shotgun (WGS) entry which is preliminary data.</text>
</comment>
<feature type="compositionally biased region" description="Basic and acidic residues" evidence="1">
    <location>
        <begin position="1"/>
        <end position="21"/>
    </location>
</feature>